<dbReference type="Proteomes" id="UP000058074">
    <property type="component" value="Chromosome"/>
</dbReference>
<evidence type="ECO:0000256" key="1">
    <source>
        <dbReference type="SAM" id="Phobius"/>
    </source>
</evidence>
<keyword evidence="1" id="KW-0472">Membrane</keyword>
<feature type="transmembrane region" description="Helical" evidence="1">
    <location>
        <begin position="32"/>
        <end position="48"/>
    </location>
</feature>
<dbReference type="AlphaFoldDB" id="A0A0N9U9M3"/>
<sequence>MAGLKYFVRRTAGVRSRLTLWFEGIPQSRQNVLLWSVALALVLGVSALNPDPASAQNLESFATKVRGLLSSTLLRTLAVIAVIVTGLLWFTGRASTTILVTVIIGIAIVFSADSIVGIIAG</sequence>
<evidence type="ECO:0000313" key="2">
    <source>
        <dbReference type="EMBL" id="ALH80135.1"/>
    </source>
</evidence>
<dbReference type="RefSeq" id="WP_084758227.1">
    <property type="nucleotide sequence ID" value="NZ_CP012700.1"/>
</dbReference>
<keyword evidence="1" id="KW-1133">Transmembrane helix</keyword>
<evidence type="ECO:0008006" key="4">
    <source>
        <dbReference type="Google" id="ProtNLM"/>
    </source>
</evidence>
<evidence type="ECO:0000313" key="3">
    <source>
        <dbReference type="Proteomes" id="UP000058074"/>
    </source>
</evidence>
<dbReference type="KEGG" id="smag:AN936_07090"/>
<dbReference type="EMBL" id="CP012700">
    <property type="protein sequence ID" value="ALH80135.1"/>
    <property type="molecule type" value="Genomic_DNA"/>
</dbReference>
<accession>A0A0N9U9M3</accession>
<name>A0A0N9U9M3_SPHMC</name>
<dbReference type="PATRIC" id="fig|33050.5.peg.1476"/>
<gene>
    <name evidence="2" type="ORF">AN936_07090</name>
</gene>
<dbReference type="Pfam" id="PF04956">
    <property type="entry name" value="TrbC"/>
    <property type="match status" value="1"/>
</dbReference>
<feature type="transmembrane region" description="Helical" evidence="1">
    <location>
        <begin position="68"/>
        <end position="90"/>
    </location>
</feature>
<feature type="transmembrane region" description="Helical" evidence="1">
    <location>
        <begin position="97"/>
        <end position="120"/>
    </location>
</feature>
<keyword evidence="1" id="KW-0812">Transmembrane</keyword>
<organism evidence="2 3">
    <name type="scientific">Sphingopyxis macrogoltabida</name>
    <name type="common">Sphingomonas macrogoltabidus</name>
    <dbReference type="NCBI Taxonomy" id="33050"/>
    <lineage>
        <taxon>Bacteria</taxon>
        <taxon>Pseudomonadati</taxon>
        <taxon>Pseudomonadota</taxon>
        <taxon>Alphaproteobacteria</taxon>
        <taxon>Sphingomonadales</taxon>
        <taxon>Sphingomonadaceae</taxon>
        <taxon>Sphingopyxis</taxon>
    </lineage>
</organism>
<dbReference type="InterPro" id="IPR007039">
    <property type="entry name" value="TrbC/VirB2"/>
</dbReference>
<proteinExistence type="predicted"/>
<protein>
    <recommendedName>
        <fullName evidence="4">Type IV secretion system protein VirB2</fullName>
    </recommendedName>
</protein>
<reference evidence="2 3" key="1">
    <citation type="journal article" date="2015" name="Genome Announc.">
        <title>Complete Genome Sequence of Polypropylene Glycol- and Polyethylene Glycol-Degrading Sphingopyxis macrogoltabida Strain EY-1.</title>
        <authorList>
            <person name="Ohtsubo Y."/>
            <person name="Nagata Y."/>
            <person name="Numata M."/>
            <person name="Tsuchikane K."/>
            <person name="Hosoyama A."/>
            <person name="Yamazoe A."/>
            <person name="Tsuda M."/>
            <person name="Fujita N."/>
            <person name="Kawai F."/>
        </authorList>
    </citation>
    <scope>NUCLEOTIDE SEQUENCE [LARGE SCALE GENOMIC DNA]</scope>
    <source>
        <strain evidence="2 3">EY-1</strain>
    </source>
</reference>
<dbReference type="OrthoDB" id="7450828at2"/>